<sequence length="201" mass="23158">MPQHSTVLQSPNKRVRLVPPSADDDEAAASCRTHPITRRFLRFLPVHMSIEEARTRRETRAEDERIVDFNIHYVHDDGTVQFGGFSGCFNIDEQNNSCESGIIVSPDLHGKSVATEAFYILLRHIFEERKIHRTTFETGADNVPMQRWLENVAGARLESDRKEAWRNLDGSYADVKGYAIVESEWRDHVKTRLEIRLARNP</sequence>
<keyword evidence="4" id="KW-1185">Reference proteome</keyword>
<accession>A0A9P6D3D5</accession>
<dbReference type="EMBL" id="MU155177">
    <property type="protein sequence ID" value="KAF9481508.1"/>
    <property type="molecule type" value="Genomic_DNA"/>
</dbReference>
<evidence type="ECO:0000313" key="4">
    <source>
        <dbReference type="Proteomes" id="UP000807469"/>
    </source>
</evidence>
<gene>
    <name evidence="3" type="ORF">BDN70DRAFT_876135</name>
</gene>
<name>A0A9P6D3D5_9AGAR</name>
<dbReference type="Gene3D" id="3.40.630.30">
    <property type="match status" value="1"/>
</dbReference>
<dbReference type="PANTHER" id="PTHR43441:SF2">
    <property type="entry name" value="FAMILY ACETYLTRANSFERASE, PUTATIVE (AFU_ORTHOLOGUE AFUA_7G00850)-RELATED"/>
    <property type="match status" value="1"/>
</dbReference>
<dbReference type="InterPro" id="IPR051908">
    <property type="entry name" value="Ribosomal_N-acetyltransferase"/>
</dbReference>
<proteinExistence type="predicted"/>
<feature type="compositionally biased region" description="Polar residues" evidence="1">
    <location>
        <begin position="1"/>
        <end position="12"/>
    </location>
</feature>
<organism evidence="3 4">
    <name type="scientific">Pholiota conissans</name>
    <dbReference type="NCBI Taxonomy" id="109636"/>
    <lineage>
        <taxon>Eukaryota</taxon>
        <taxon>Fungi</taxon>
        <taxon>Dikarya</taxon>
        <taxon>Basidiomycota</taxon>
        <taxon>Agaricomycotina</taxon>
        <taxon>Agaricomycetes</taxon>
        <taxon>Agaricomycetidae</taxon>
        <taxon>Agaricales</taxon>
        <taxon>Agaricineae</taxon>
        <taxon>Strophariaceae</taxon>
        <taxon>Pholiota</taxon>
    </lineage>
</organism>
<evidence type="ECO:0000259" key="2">
    <source>
        <dbReference type="Pfam" id="PF13302"/>
    </source>
</evidence>
<dbReference type="OrthoDB" id="64477at2759"/>
<evidence type="ECO:0000313" key="3">
    <source>
        <dbReference type="EMBL" id="KAF9481508.1"/>
    </source>
</evidence>
<dbReference type="InterPro" id="IPR016181">
    <property type="entry name" value="Acyl_CoA_acyltransferase"/>
</dbReference>
<dbReference type="SUPFAM" id="SSF55729">
    <property type="entry name" value="Acyl-CoA N-acyltransferases (Nat)"/>
    <property type="match status" value="1"/>
</dbReference>
<dbReference type="InterPro" id="IPR000182">
    <property type="entry name" value="GNAT_dom"/>
</dbReference>
<protein>
    <submittedName>
        <fullName evidence="3">Acyl-CoA N-acyltransferase</fullName>
    </submittedName>
</protein>
<evidence type="ECO:0000256" key="1">
    <source>
        <dbReference type="SAM" id="MobiDB-lite"/>
    </source>
</evidence>
<dbReference type="GO" id="GO:1990189">
    <property type="term" value="F:protein N-terminal-serine acetyltransferase activity"/>
    <property type="evidence" value="ECO:0007669"/>
    <property type="project" value="TreeGrafter"/>
</dbReference>
<dbReference type="Proteomes" id="UP000807469">
    <property type="component" value="Unassembled WGS sequence"/>
</dbReference>
<reference evidence="3" key="1">
    <citation type="submission" date="2020-11" db="EMBL/GenBank/DDBJ databases">
        <authorList>
            <consortium name="DOE Joint Genome Institute"/>
            <person name="Ahrendt S."/>
            <person name="Riley R."/>
            <person name="Andreopoulos W."/>
            <person name="Labutti K."/>
            <person name="Pangilinan J."/>
            <person name="Ruiz-Duenas F.J."/>
            <person name="Barrasa J.M."/>
            <person name="Sanchez-Garcia M."/>
            <person name="Camarero S."/>
            <person name="Miyauchi S."/>
            <person name="Serrano A."/>
            <person name="Linde D."/>
            <person name="Babiker R."/>
            <person name="Drula E."/>
            <person name="Ayuso-Fernandez I."/>
            <person name="Pacheco R."/>
            <person name="Padilla G."/>
            <person name="Ferreira P."/>
            <person name="Barriuso J."/>
            <person name="Kellner H."/>
            <person name="Castanera R."/>
            <person name="Alfaro M."/>
            <person name="Ramirez L."/>
            <person name="Pisabarro A.G."/>
            <person name="Kuo A."/>
            <person name="Tritt A."/>
            <person name="Lipzen A."/>
            <person name="He G."/>
            <person name="Yan M."/>
            <person name="Ng V."/>
            <person name="Cullen D."/>
            <person name="Martin F."/>
            <person name="Rosso M.-N."/>
            <person name="Henrissat B."/>
            <person name="Hibbett D."/>
            <person name="Martinez A.T."/>
            <person name="Grigoriev I.V."/>
        </authorList>
    </citation>
    <scope>NUCLEOTIDE SEQUENCE</scope>
    <source>
        <strain evidence="3">CIRM-BRFM 674</strain>
    </source>
</reference>
<dbReference type="PANTHER" id="PTHR43441">
    <property type="entry name" value="RIBOSOMAL-PROTEIN-SERINE ACETYLTRANSFERASE"/>
    <property type="match status" value="1"/>
</dbReference>
<dbReference type="AlphaFoldDB" id="A0A9P6D3D5"/>
<feature type="domain" description="N-acetyltransferase" evidence="2">
    <location>
        <begin position="14"/>
        <end position="151"/>
    </location>
</feature>
<dbReference type="Pfam" id="PF13302">
    <property type="entry name" value="Acetyltransf_3"/>
    <property type="match status" value="1"/>
</dbReference>
<comment type="caution">
    <text evidence="3">The sequence shown here is derived from an EMBL/GenBank/DDBJ whole genome shotgun (WGS) entry which is preliminary data.</text>
</comment>
<dbReference type="GO" id="GO:0008999">
    <property type="term" value="F:protein-N-terminal-alanine acetyltransferase activity"/>
    <property type="evidence" value="ECO:0007669"/>
    <property type="project" value="TreeGrafter"/>
</dbReference>
<feature type="region of interest" description="Disordered" evidence="1">
    <location>
        <begin position="1"/>
        <end position="29"/>
    </location>
</feature>